<dbReference type="PRINTS" id="PR00369">
    <property type="entry name" value="FLAVODOXIN"/>
</dbReference>
<reference evidence="5 6" key="1">
    <citation type="submission" date="2019-05" db="EMBL/GenBank/DDBJ databases">
        <title>Pseudomonas sp. SC006 isolated from lettuce that can produce HBGAs.</title>
        <authorList>
            <person name="Wang D."/>
            <person name="Liao N."/>
            <person name="Liu D."/>
            <person name="Zhang Z."/>
            <person name="Zou S."/>
        </authorList>
    </citation>
    <scope>NUCLEOTIDE SEQUENCE [LARGE SCALE GENOMIC DNA]</scope>
    <source>
        <strain evidence="5 6">SC006</strain>
    </source>
</reference>
<dbReference type="InterPro" id="IPR001094">
    <property type="entry name" value="Flavdoxin-like"/>
</dbReference>
<dbReference type="Gene3D" id="3.40.50.360">
    <property type="match status" value="1"/>
</dbReference>
<dbReference type="GO" id="GO:0050660">
    <property type="term" value="F:flavin adenine dinucleotide binding"/>
    <property type="evidence" value="ECO:0007669"/>
    <property type="project" value="TreeGrafter"/>
</dbReference>
<evidence type="ECO:0000313" key="5">
    <source>
        <dbReference type="EMBL" id="TLP65079.1"/>
    </source>
</evidence>
<dbReference type="PROSITE" id="PS50902">
    <property type="entry name" value="FLAVODOXIN_LIKE"/>
    <property type="match status" value="1"/>
</dbReference>
<dbReference type="InterPro" id="IPR008254">
    <property type="entry name" value="Flavodoxin/NO_synth"/>
</dbReference>
<evidence type="ECO:0000259" key="4">
    <source>
        <dbReference type="PROSITE" id="PS50902"/>
    </source>
</evidence>
<dbReference type="SUPFAM" id="SSF52218">
    <property type="entry name" value="Flavoproteins"/>
    <property type="match status" value="1"/>
</dbReference>
<evidence type="ECO:0000313" key="6">
    <source>
        <dbReference type="Proteomes" id="UP000309819"/>
    </source>
</evidence>
<protein>
    <submittedName>
        <fullName evidence="5">Nitric oxide synthase</fullName>
    </submittedName>
</protein>
<keyword evidence="2" id="KW-0288">FMN</keyword>
<evidence type="ECO:0000256" key="3">
    <source>
        <dbReference type="ARBA" id="ARBA00022982"/>
    </source>
</evidence>
<evidence type="ECO:0000256" key="1">
    <source>
        <dbReference type="ARBA" id="ARBA00022630"/>
    </source>
</evidence>
<evidence type="ECO:0000256" key="2">
    <source>
        <dbReference type="ARBA" id="ARBA00022643"/>
    </source>
</evidence>
<dbReference type="GO" id="GO:0016655">
    <property type="term" value="F:oxidoreductase activity, acting on NAD(P)H, quinone or similar compound as acceptor"/>
    <property type="evidence" value="ECO:0007669"/>
    <property type="project" value="UniProtKB-ARBA"/>
</dbReference>
<dbReference type="PANTHER" id="PTHR19384">
    <property type="entry name" value="NITRIC OXIDE SYNTHASE-RELATED"/>
    <property type="match status" value="1"/>
</dbReference>
<dbReference type="GO" id="GO:0010181">
    <property type="term" value="F:FMN binding"/>
    <property type="evidence" value="ECO:0007669"/>
    <property type="project" value="InterPro"/>
</dbReference>
<dbReference type="AlphaFoldDB" id="A0A5R8ZH29"/>
<keyword evidence="1" id="KW-0285">Flavoprotein</keyword>
<dbReference type="InterPro" id="IPR029039">
    <property type="entry name" value="Flavoprotein-like_sf"/>
</dbReference>
<dbReference type="Proteomes" id="UP000309819">
    <property type="component" value="Unassembled WGS sequence"/>
</dbReference>
<accession>A0A5R8ZH29</accession>
<gene>
    <name evidence="5" type="ORF">FEM01_02555</name>
</gene>
<dbReference type="EMBL" id="VAUO01000001">
    <property type="protein sequence ID" value="TLP65079.1"/>
    <property type="molecule type" value="Genomic_DNA"/>
</dbReference>
<name>A0A5R8ZH29_9PSED</name>
<dbReference type="PANTHER" id="PTHR19384:SF17">
    <property type="entry name" value="NADPH--CYTOCHROME P450 REDUCTASE"/>
    <property type="match status" value="1"/>
</dbReference>
<organism evidence="5 6">
    <name type="scientific">Pseudomonas mosselii</name>
    <dbReference type="NCBI Taxonomy" id="78327"/>
    <lineage>
        <taxon>Bacteria</taxon>
        <taxon>Pseudomonadati</taxon>
        <taxon>Pseudomonadota</taxon>
        <taxon>Gammaproteobacteria</taxon>
        <taxon>Pseudomonadales</taxon>
        <taxon>Pseudomonadaceae</taxon>
        <taxon>Pseudomonas</taxon>
    </lineage>
</organism>
<keyword evidence="6" id="KW-1185">Reference proteome</keyword>
<proteinExistence type="predicted"/>
<comment type="caution">
    <text evidence="5">The sequence shown here is derived from an EMBL/GenBank/DDBJ whole genome shotgun (WGS) entry which is preliminary data.</text>
</comment>
<dbReference type="GO" id="GO:0005829">
    <property type="term" value="C:cytosol"/>
    <property type="evidence" value="ECO:0007669"/>
    <property type="project" value="TreeGrafter"/>
</dbReference>
<keyword evidence="3" id="KW-0249">Electron transport</keyword>
<dbReference type="Pfam" id="PF00258">
    <property type="entry name" value="Flavodoxin_1"/>
    <property type="match status" value="1"/>
</dbReference>
<dbReference type="OrthoDB" id="359268at2"/>
<dbReference type="RefSeq" id="WP_138217710.1">
    <property type="nucleotide sequence ID" value="NZ_VAUO01000001.1"/>
</dbReference>
<keyword evidence="3" id="KW-0813">Transport</keyword>
<sequence length="146" mass="15239">MSNILIAFGTESGNAEMAADDIASSLNSRGAIAVVKSMEDISPGDLLAVEQLVVVTSTYGEGELPETTAPFYADLVEVQPDLSDVAFYAFGLGDSTYSRFNNAIDIVAAKLIDLGASQVGETGRHDAASGKSVTSVAQAWVDKVFN</sequence>
<feature type="domain" description="Flavodoxin-like" evidence="4">
    <location>
        <begin position="4"/>
        <end position="145"/>
    </location>
</feature>